<dbReference type="EMBL" id="UGPP01000001">
    <property type="protein sequence ID" value="STY70185.1"/>
    <property type="molecule type" value="Genomic_DNA"/>
</dbReference>
<dbReference type="PANTHER" id="PTHR43280:SF2">
    <property type="entry name" value="HTH-TYPE TRANSCRIPTIONAL REGULATOR EXSA"/>
    <property type="match status" value="1"/>
</dbReference>
<dbReference type="AlphaFoldDB" id="A0A378NQT4"/>
<dbReference type="GO" id="GO:0043565">
    <property type="term" value="F:sequence-specific DNA binding"/>
    <property type="evidence" value="ECO:0007669"/>
    <property type="project" value="InterPro"/>
</dbReference>
<dbReference type="InterPro" id="IPR014710">
    <property type="entry name" value="RmlC-like_jellyroll"/>
</dbReference>
<dbReference type="PRINTS" id="PR00032">
    <property type="entry name" value="HTHARAC"/>
</dbReference>
<dbReference type="PROSITE" id="PS00041">
    <property type="entry name" value="HTH_ARAC_FAMILY_1"/>
    <property type="match status" value="1"/>
</dbReference>
<gene>
    <name evidence="5" type="primary">melR</name>
    <name evidence="5" type="ORF">NCTC10571_00298</name>
</gene>
<evidence type="ECO:0000313" key="5">
    <source>
        <dbReference type="EMBL" id="STY70185.1"/>
    </source>
</evidence>
<dbReference type="PROSITE" id="PS01124">
    <property type="entry name" value="HTH_ARAC_FAMILY_2"/>
    <property type="match status" value="1"/>
</dbReference>
<dbReference type="Gene3D" id="1.10.10.60">
    <property type="entry name" value="Homeodomain-like"/>
    <property type="match status" value="2"/>
</dbReference>
<evidence type="ECO:0000256" key="3">
    <source>
        <dbReference type="ARBA" id="ARBA00023163"/>
    </source>
</evidence>
<evidence type="ECO:0000256" key="1">
    <source>
        <dbReference type="ARBA" id="ARBA00023015"/>
    </source>
</evidence>
<dbReference type="GO" id="GO:0003700">
    <property type="term" value="F:DNA-binding transcription factor activity"/>
    <property type="evidence" value="ECO:0007669"/>
    <property type="project" value="InterPro"/>
</dbReference>
<dbReference type="Pfam" id="PF02311">
    <property type="entry name" value="AraC_binding"/>
    <property type="match status" value="1"/>
</dbReference>
<keyword evidence="2" id="KW-0238">DNA-binding</keyword>
<dbReference type="SMART" id="SM00342">
    <property type="entry name" value="HTH_ARAC"/>
    <property type="match status" value="1"/>
</dbReference>
<dbReference type="RefSeq" id="WP_115150918.1">
    <property type="nucleotide sequence ID" value="NZ_UGPP01000001.1"/>
</dbReference>
<name>A0A378NQT4_9FIRM</name>
<protein>
    <submittedName>
        <fullName evidence="5">Melibiose operon regulatory protein</fullName>
    </submittedName>
</protein>
<accession>A0A378NQT4</accession>
<evidence type="ECO:0000256" key="2">
    <source>
        <dbReference type="ARBA" id="ARBA00023125"/>
    </source>
</evidence>
<dbReference type="InterPro" id="IPR018060">
    <property type="entry name" value="HTH_AraC"/>
</dbReference>
<dbReference type="InterPro" id="IPR020449">
    <property type="entry name" value="Tscrpt_reg_AraC-type_HTH"/>
</dbReference>
<dbReference type="PANTHER" id="PTHR43280">
    <property type="entry name" value="ARAC-FAMILY TRANSCRIPTIONAL REGULATOR"/>
    <property type="match status" value="1"/>
</dbReference>
<keyword evidence="1" id="KW-0805">Transcription regulation</keyword>
<dbReference type="SUPFAM" id="SSF46689">
    <property type="entry name" value="Homeodomain-like"/>
    <property type="match status" value="1"/>
</dbReference>
<dbReference type="Gene3D" id="2.60.120.10">
    <property type="entry name" value="Jelly Rolls"/>
    <property type="match status" value="1"/>
</dbReference>
<dbReference type="InterPro" id="IPR009057">
    <property type="entry name" value="Homeodomain-like_sf"/>
</dbReference>
<dbReference type="InterPro" id="IPR011051">
    <property type="entry name" value="RmlC_Cupin_sf"/>
</dbReference>
<keyword evidence="3" id="KW-0804">Transcription</keyword>
<dbReference type="SUPFAM" id="SSF51182">
    <property type="entry name" value="RmlC-like cupins"/>
    <property type="match status" value="1"/>
</dbReference>
<dbReference type="Pfam" id="PF12833">
    <property type="entry name" value="HTH_18"/>
    <property type="match status" value="1"/>
</dbReference>
<evidence type="ECO:0000313" key="6">
    <source>
        <dbReference type="Proteomes" id="UP000255234"/>
    </source>
</evidence>
<evidence type="ECO:0000259" key="4">
    <source>
        <dbReference type="PROSITE" id="PS01124"/>
    </source>
</evidence>
<organism evidence="5 6">
    <name type="scientific">Megamonas hypermegale</name>
    <dbReference type="NCBI Taxonomy" id="158847"/>
    <lineage>
        <taxon>Bacteria</taxon>
        <taxon>Bacillati</taxon>
        <taxon>Bacillota</taxon>
        <taxon>Negativicutes</taxon>
        <taxon>Selenomonadales</taxon>
        <taxon>Selenomonadaceae</taxon>
        <taxon>Megamonas</taxon>
    </lineage>
</organism>
<proteinExistence type="predicted"/>
<dbReference type="Proteomes" id="UP000255234">
    <property type="component" value="Unassembled WGS sequence"/>
</dbReference>
<dbReference type="InterPro" id="IPR003313">
    <property type="entry name" value="AraC-bd"/>
</dbReference>
<dbReference type="InterPro" id="IPR018062">
    <property type="entry name" value="HTH_AraC-typ_CS"/>
</dbReference>
<feature type="domain" description="HTH araC/xylS-type" evidence="4">
    <location>
        <begin position="191"/>
        <end position="289"/>
    </location>
</feature>
<reference evidence="5 6" key="1">
    <citation type="submission" date="2018-06" db="EMBL/GenBank/DDBJ databases">
        <authorList>
            <consortium name="Pathogen Informatics"/>
            <person name="Doyle S."/>
        </authorList>
    </citation>
    <scope>NUCLEOTIDE SEQUENCE [LARGE SCALE GENOMIC DNA]</scope>
    <source>
        <strain evidence="5 6">NCTC10571</strain>
    </source>
</reference>
<sequence>MHIIENNLEVVEYENLLLPISIKIRELIQYENKRALCHWHDDIEIIKILSGSMNFYINGEIFHLIKDDILIVNSKQIHYGYEYNHDDCKFICLMVNPSVLKINKAMYREYVIPIIENNGLLAWCLKNNEGKQLDRILFALIDWQEKSCRAKEWKLLSLVYDLWYQIYNLIDNDKNLNLIKDDTSDDVNIFKQMVIFIYQNYKKAIILQDIAKSGNVGKSKCYELFKRYVNKTPNDFVNLYRLEKSKILLKNEDLSITEVALECGFNSGSYYAELFKKYNGCTPRYFRKYKK</sequence>